<comment type="similarity">
    <text evidence="6">Belongs to the HepT RNase toxin family.</text>
</comment>
<reference evidence="7" key="1">
    <citation type="submission" date="2020-04" db="EMBL/GenBank/DDBJ databases">
        <title>Deep metagenomics examines the oral microbiome during advanced dental caries in children, revealing novel taxa and co-occurrences with host molecules.</title>
        <authorList>
            <person name="Baker J.L."/>
            <person name="Morton J.T."/>
            <person name="Dinis M."/>
            <person name="Alvarez R."/>
            <person name="Tran N.C."/>
            <person name="Knight R."/>
            <person name="Edlund A."/>
        </authorList>
    </citation>
    <scope>NUCLEOTIDE SEQUENCE</scope>
    <source>
        <strain evidence="7">JCVI_32_bin.24</strain>
    </source>
</reference>
<dbReference type="InterPro" id="IPR008201">
    <property type="entry name" value="HepT-like"/>
</dbReference>
<evidence type="ECO:0000256" key="1">
    <source>
        <dbReference type="ARBA" id="ARBA00022553"/>
    </source>
</evidence>
<organism evidence="7 8">
    <name type="scientific">Dechloromonas agitata</name>
    <dbReference type="NCBI Taxonomy" id="73030"/>
    <lineage>
        <taxon>Bacteria</taxon>
        <taxon>Pseudomonadati</taxon>
        <taxon>Pseudomonadota</taxon>
        <taxon>Betaproteobacteria</taxon>
        <taxon>Rhodocyclales</taxon>
        <taxon>Azonexaceae</taxon>
        <taxon>Dechloromonas</taxon>
    </lineage>
</organism>
<dbReference type="PANTHER" id="PTHR34139:SF1">
    <property type="entry name" value="RNASE MJ1380-RELATED"/>
    <property type="match status" value="1"/>
</dbReference>
<protein>
    <submittedName>
        <fullName evidence="7">DUF86 domain-containing protein</fullName>
    </submittedName>
</protein>
<dbReference type="PANTHER" id="PTHR34139">
    <property type="entry name" value="UPF0331 PROTEIN MJ0127"/>
    <property type="match status" value="1"/>
</dbReference>
<dbReference type="GO" id="GO:0016787">
    <property type="term" value="F:hydrolase activity"/>
    <property type="evidence" value="ECO:0007669"/>
    <property type="project" value="UniProtKB-KW"/>
</dbReference>
<accession>A0A930BVE0</accession>
<evidence type="ECO:0000313" key="8">
    <source>
        <dbReference type="Proteomes" id="UP000718593"/>
    </source>
</evidence>
<evidence type="ECO:0000256" key="4">
    <source>
        <dbReference type="ARBA" id="ARBA00022741"/>
    </source>
</evidence>
<keyword evidence="2" id="KW-1277">Toxin-antitoxin system</keyword>
<comment type="caution">
    <text evidence="7">The sequence shown here is derived from an EMBL/GenBank/DDBJ whole genome shotgun (WGS) entry which is preliminary data.</text>
</comment>
<dbReference type="GO" id="GO:0004540">
    <property type="term" value="F:RNA nuclease activity"/>
    <property type="evidence" value="ECO:0007669"/>
    <property type="project" value="InterPro"/>
</dbReference>
<evidence type="ECO:0000313" key="7">
    <source>
        <dbReference type="EMBL" id="MBF1166404.1"/>
    </source>
</evidence>
<dbReference type="Gene3D" id="1.20.120.580">
    <property type="entry name" value="bsu32300-like"/>
    <property type="match status" value="1"/>
</dbReference>
<dbReference type="EMBL" id="JABZMI010000443">
    <property type="protein sequence ID" value="MBF1166404.1"/>
    <property type="molecule type" value="Genomic_DNA"/>
</dbReference>
<dbReference type="GO" id="GO:0000166">
    <property type="term" value="F:nucleotide binding"/>
    <property type="evidence" value="ECO:0007669"/>
    <property type="project" value="UniProtKB-KW"/>
</dbReference>
<keyword evidence="3" id="KW-0540">Nuclease</keyword>
<keyword evidence="1" id="KW-0597">Phosphoprotein</keyword>
<gene>
    <name evidence="7" type="ORF">HXL68_15360</name>
</gene>
<keyword evidence="5" id="KW-0378">Hydrolase</keyword>
<dbReference type="InterPro" id="IPR037038">
    <property type="entry name" value="HepT-like_sf"/>
</dbReference>
<dbReference type="InterPro" id="IPR051813">
    <property type="entry name" value="HepT_RNase_toxin"/>
</dbReference>
<dbReference type="Pfam" id="PF01934">
    <property type="entry name" value="HepT-like"/>
    <property type="match status" value="1"/>
</dbReference>
<evidence type="ECO:0000256" key="5">
    <source>
        <dbReference type="ARBA" id="ARBA00022801"/>
    </source>
</evidence>
<sequence>MSHARSVFLTHALDCIDFIQSELHAVDQQGFQNNRLLRDAALRNLEIIGQCCKDYGIEHLAATHPDIRWQRIAGFRNQLAHEYLGLDLELVWNILKLQLQPLRQALIEHLESQS</sequence>
<keyword evidence="4" id="KW-0547">Nucleotide-binding</keyword>
<dbReference type="AlphaFoldDB" id="A0A930BVE0"/>
<evidence type="ECO:0000256" key="2">
    <source>
        <dbReference type="ARBA" id="ARBA00022649"/>
    </source>
</evidence>
<dbReference type="GO" id="GO:0110001">
    <property type="term" value="C:toxin-antitoxin complex"/>
    <property type="evidence" value="ECO:0007669"/>
    <property type="project" value="InterPro"/>
</dbReference>
<evidence type="ECO:0000256" key="3">
    <source>
        <dbReference type="ARBA" id="ARBA00022722"/>
    </source>
</evidence>
<dbReference type="Proteomes" id="UP000718593">
    <property type="component" value="Unassembled WGS sequence"/>
</dbReference>
<evidence type="ECO:0000256" key="6">
    <source>
        <dbReference type="ARBA" id="ARBA00024207"/>
    </source>
</evidence>
<name>A0A930BVE0_9RHOO</name>
<proteinExistence type="inferred from homology"/>